<dbReference type="Proteomes" id="UP000510682">
    <property type="component" value="Chromosome"/>
</dbReference>
<evidence type="ECO:0000256" key="1">
    <source>
        <dbReference type="SAM" id="Phobius"/>
    </source>
</evidence>
<keyword evidence="1" id="KW-0812">Transmembrane</keyword>
<dbReference type="KEGG" id="mgor:H0P51_13235"/>
<feature type="transmembrane region" description="Helical" evidence="1">
    <location>
        <begin position="6"/>
        <end position="27"/>
    </location>
</feature>
<dbReference type="EMBL" id="CP059165">
    <property type="protein sequence ID" value="QLL09735.1"/>
    <property type="molecule type" value="Genomic_DNA"/>
</dbReference>
<feature type="transmembrane region" description="Helical" evidence="1">
    <location>
        <begin position="109"/>
        <end position="127"/>
    </location>
</feature>
<dbReference type="NCBIfam" id="NF038012">
    <property type="entry name" value="DMT_1"/>
    <property type="match status" value="1"/>
</dbReference>
<evidence type="ECO:0000313" key="2">
    <source>
        <dbReference type="EMBL" id="QLL09735.1"/>
    </source>
</evidence>
<keyword evidence="1" id="KW-1133">Transmembrane helix</keyword>
<evidence type="ECO:0000313" key="3">
    <source>
        <dbReference type="Proteomes" id="UP000510682"/>
    </source>
</evidence>
<protein>
    <submittedName>
        <fullName evidence="2">DMT family transporter</fullName>
    </submittedName>
</protein>
<feature type="transmembrane region" description="Helical" evidence="1">
    <location>
        <begin position="165"/>
        <end position="185"/>
    </location>
</feature>
<proteinExistence type="predicted"/>
<sequence length="297" mass="30358">MHWLGSHLAAIGAATAASLFVALGIVVRQAALQRPAVSDKPMPAAVVAVLRDGLWWAGTLSAVAGYAFQALALAHGSLMLVQPLLVSSLLFVLPLSAWRTGKRVTGSEWAWATLLTAALAVFVLVGRPKEGHYHLTAPALLFACAATVPVLVICVGLARRTTGRVRATSLGVAVAIGLGMIALLTKTCTRLFGVGGWHALLSVPAPYLVVLLAIGVTGLQQWAFQAGALQASVPVMLVGEPVVAVALGIVVLGEHLTAHGVGALLLPAAIGAMAAATVAMGRGEGAQTEEAARLHAQ</sequence>
<dbReference type="PANTHER" id="PTHR40761:SF1">
    <property type="entry name" value="CONSERVED INTEGRAL MEMBRANE ALANINE VALINE AND LEUCINE RICH PROTEIN-RELATED"/>
    <property type="match status" value="1"/>
</dbReference>
<feature type="transmembrane region" description="Helical" evidence="1">
    <location>
        <begin position="197"/>
        <end position="219"/>
    </location>
</feature>
<feature type="transmembrane region" description="Helical" evidence="1">
    <location>
        <begin position="258"/>
        <end position="279"/>
    </location>
</feature>
<reference evidence="2" key="1">
    <citation type="submission" date="2020-07" db="EMBL/GenBank/DDBJ databases">
        <title>Description of Mycobacterium gordonae subsp. intergordonae subsp.nov. and Mycobacterium gordonae subsp. gordonae subsp. nov.</title>
        <authorList>
            <person name="Huang H."/>
        </authorList>
    </citation>
    <scope>NUCLEOTIDE SEQUENCE [LARGE SCALE GENOMIC DNA]</scope>
    <source>
        <strain evidence="2">24T</strain>
    </source>
</reference>
<organism evidence="2 3">
    <name type="scientific">Mycobacterium vicinigordonae</name>
    <dbReference type="NCBI Taxonomy" id="1719132"/>
    <lineage>
        <taxon>Bacteria</taxon>
        <taxon>Bacillati</taxon>
        <taxon>Actinomycetota</taxon>
        <taxon>Actinomycetes</taxon>
        <taxon>Mycobacteriales</taxon>
        <taxon>Mycobacteriaceae</taxon>
        <taxon>Mycobacterium</taxon>
    </lineage>
</organism>
<feature type="transmembrane region" description="Helical" evidence="1">
    <location>
        <begin position="48"/>
        <end position="68"/>
    </location>
</feature>
<name>A0A7D6I0T2_9MYCO</name>
<keyword evidence="3" id="KW-1185">Reference proteome</keyword>
<dbReference type="PANTHER" id="PTHR40761">
    <property type="entry name" value="CONSERVED INTEGRAL MEMBRANE ALANINE VALINE AND LEUCINE RICH PROTEIN-RELATED"/>
    <property type="match status" value="1"/>
</dbReference>
<reference evidence="2" key="2">
    <citation type="submission" date="2020-07" db="EMBL/GenBank/DDBJ databases">
        <authorList>
            <person name="Yu X."/>
        </authorList>
    </citation>
    <scope>NUCLEOTIDE SEQUENCE [LARGE SCALE GENOMIC DNA]</scope>
    <source>
        <strain evidence="2">24T</strain>
    </source>
</reference>
<feature type="transmembrane region" description="Helical" evidence="1">
    <location>
        <begin position="231"/>
        <end position="252"/>
    </location>
</feature>
<dbReference type="AlphaFoldDB" id="A0A7D6I0T2"/>
<keyword evidence="1" id="KW-0472">Membrane</keyword>
<gene>
    <name evidence="2" type="ORF">H0P51_13235</name>
</gene>
<feature type="transmembrane region" description="Helical" evidence="1">
    <location>
        <begin position="80"/>
        <end position="97"/>
    </location>
</feature>
<accession>A0A7D6I0T2</accession>
<feature type="transmembrane region" description="Helical" evidence="1">
    <location>
        <begin position="139"/>
        <end position="158"/>
    </location>
</feature>